<dbReference type="Proteomes" id="UP001552299">
    <property type="component" value="Unassembled WGS sequence"/>
</dbReference>
<dbReference type="EMBL" id="JANQDX010000015">
    <property type="protein sequence ID" value="KAL0911002.1"/>
    <property type="molecule type" value="Genomic_DNA"/>
</dbReference>
<reference evidence="1 2" key="1">
    <citation type="journal article" date="2024" name="Plant Biotechnol. J.">
        <title>Dendrobium thyrsiflorum genome and its molecular insights into genes involved in important horticultural traits.</title>
        <authorList>
            <person name="Chen B."/>
            <person name="Wang J.Y."/>
            <person name="Zheng P.J."/>
            <person name="Li K.L."/>
            <person name="Liang Y.M."/>
            <person name="Chen X.F."/>
            <person name="Zhang C."/>
            <person name="Zhao X."/>
            <person name="He X."/>
            <person name="Zhang G.Q."/>
            <person name="Liu Z.J."/>
            <person name="Xu Q."/>
        </authorList>
    </citation>
    <scope>NUCLEOTIDE SEQUENCE [LARGE SCALE GENOMIC DNA]</scope>
    <source>
        <strain evidence="1">GZMU011</strain>
    </source>
</reference>
<organism evidence="1 2">
    <name type="scientific">Dendrobium thyrsiflorum</name>
    <name type="common">Pinecone-like raceme dendrobium</name>
    <name type="synonym">Orchid</name>
    <dbReference type="NCBI Taxonomy" id="117978"/>
    <lineage>
        <taxon>Eukaryota</taxon>
        <taxon>Viridiplantae</taxon>
        <taxon>Streptophyta</taxon>
        <taxon>Embryophyta</taxon>
        <taxon>Tracheophyta</taxon>
        <taxon>Spermatophyta</taxon>
        <taxon>Magnoliopsida</taxon>
        <taxon>Liliopsida</taxon>
        <taxon>Asparagales</taxon>
        <taxon>Orchidaceae</taxon>
        <taxon>Epidendroideae</taxon>
        <taxon>Malaxideae</taxon>
        <taxon>Dendrobiinae</taxon>
        <taxon>Dendrobium</taxon>
    </lineage>
</organism>
<gene>
    <name evidence="1" type="ORF">M5K25_019102</name>
</gene>
<name>A0ABD0UKY7_DENTH</name>
<accession>A0ABD0UKY7</accession>
<dbReference type="AlphaFoldDB" id="A0ABD0UKY7"/>
<protein>
    <submittedName>
        <fullName evidence="1">Uncharacterized protein</fullName>
    </submittedName>
</protein>
<evidence type="ECO:0000313" key="2">
    <source>
        <dbReference type="Proteomes" id="UP001552299"/>
    </source>
</evidence>
<evidence type="ECO:0000313" key="1">
    <source>
        <dbReference type="EMBL" id="KAL0911002.1"/>
    </source>
</evidence>
<proteinExistence type="predicted"/>
<comment type="caution">
    <text evidence="1">The sequence shown here is derived from an EMBL/GenBank/DDBJ whole genome shotgun (WGS) entry which is preliminary data.</text>
</comment>
<keyword evidence="2" id="KW-1185">Reference proteome</keyword>
<sequence>MEPSPVAYEDILFSIKDYQMLCLPLLSAQKKNLHGRGGSSQFKALETVLGGPIELGFLKSSSTVKNLGAKCIVELLFCCNT</sequence>